<dbReference type="WBParaSite" id="Hba_16987">
    <property type="protein sequence ID" value="Hba_16987"/>
    <property type="gene ID" value="Hba_16987"/>
</dbReference>
<dbReference type="AlphaFoldDB" id="A0A1I7XGV7"/>
<proteinExistence type="predicted"/>
<organism evidence="1 2">
    <name type="scientific">Heterorhabditis bacteriophora</name>
    <name type="common">Entomopathogenic nematode worm</name>
    <dbReference type="NCBI Taxonomy" id="37862"/>
    <lineage>
        <taxon>Eukaryota</taxon>
        <taxon>Metazoa</taxon>
        <taxon>Ecdysozoa</taxon>
        <taxon>Nematoda</taxon>
        <taxon>Chromadorea</taxon>
        <taxon>Rhabditida</taxon>
        <taxon>Rhabditina</taxon>
        <taxon>Rhabditomorpha</taxon>
        <taxon>Strongyloidea</taxon>
        <taxon>Heterorhabditidae</taxon>
        <taxon>Heterorhabditis</taxon>
    </lineage>
</organism>
<evidence type="ECO:0000313" key="1">
    <source>
        <dbReference type="Proteomes" id="UP000095283"/>
    </source>
</evidence>
<keyword evidence="1" id="KW-1185">Reference proteome</keyword>
<accession>A0A1I7XGV7</accession>
<dbReference type="Proteomes" id="UP000095283">
    <property type="component" value="Unplaced"/>
</dbReference>
<protein>
    <submittedName>
        <fullName evidence="2">X8 domain-containing protein</fullName>
    </submittedName>
</protein>
<name>A0A1I7XGV7_HETBA</name>
<evidence type="ECO:0000313" key="2">
    <source>
        <dbReference type="WBParaSite" id="Hba_16987"/>
    </source>
</evidence>
<reference evidence="2" key="1">
    <citation type="submission" date="2016-11" db="UniProtKB">
        <authorList>
            <consortium name="WormBaseParasite"/>
        </authorList>
    </citation>
    <scope>IDENTIFICATION</scope>
</reference>
<sequence>MFPLCLIASHISSSWILLHYSGKFEKLTCPGPDRCKFPAKPGINCYNAVADYYMGPPNTFMNIHYTNNSRFALQDGCQP</sequence>